<dbReference type="Ensembl" id="ENSMODT00000068976.1">
    <property type="protein sequence ID" value="ENSMODP00000042321.1"/>
    <property type="gene ID" value="ENSMODG00000041879.1"/>
</dbReference>
<proteinExistence type="predicted"/>
<keyword evidence="3" id="KW-1185">Reference proteome</keyword>
<name>A0A5F8G4F7_MONDO</name>
<protein>
    <submittedName>
        <fullName evidence="2">Uncharacterized protein</fullName>
    </submittedName>
</protein>
<feature type="region of interest" description="Disordered" evidence="1">
    <location>
        <begin position="1"/>
        <end position="29"/>
    </location>
</feature>
<evidence type="ECO:0000313" key="2">
    <source>
        <dbReference type="Ensembl" id="ENSMODP00000042321.1"/>
    </source>
</evidence>
<reference evidence="2" key="2">
    <citation type="submission" date="2025-08" db="UniProtKB">
        <authorList>
            <consortium name="Ensembl"/>
        </authorList>
    </citation>
    <scope>IDENTIFICATION</scope>
</reference>
<evidence type="ECO:0000313" key="3">
    <source>
        <dbReference type="Proteomes" id="UP000002280"/>
    </source>
</evidence>
<dbReference type="InParanoid" id="A0A5F8G4F7"/>
<sequence length="128" mass="13682">MIRRPAQRRAPKGSPRASPPSEAPGGFLPRREAPLLSSIWRLLGGAPWLQPGLPSCPLADLGFLKPPLGLWLPPSASSLPRRLLPSWLSSVPARGPLLCSEAPPGCPPCRPPSCPWPGVPRKAHFRGT</sequence>
<dbReference type="AlphaFoldDB" id="A0A5F8G4F7"/>
<feature type="compositionally biased region" description="Basic residues" evidence="1">
    <location>
        <begin position="1"/>
        <end position="11"/>
    </location>
</feature>
<organism evidence="2 3">
    <name type="scientific">Monodelphis domestica</name>
    <name type="common">Gray short-tailed opossum</name>
    <dbReference type="NCBI Taxonomy" id="13616"/>
    <lineage>
        <taxon>Eukaryota</taxon>
        <taxon>Metazoa</taxon>
        <taxon>Chordata</taxon>
        <taxon>Craniata</taxon>
        <taxon>Vertebrata</taxon>
        <taxon>Euteleostomi</taxon>
        <taxon>Mammalia</taxon>
        <taxon>Metatheria</taxon>
        <taxon>Didelphimorphia</taxon>
        <taxon>Didelphidae</taxon>
        <taxon>Monodelphis</taxon>
    </lineage>
</organism>
<accession>A0A5F8G4F7</accession>
<reference evidence="2" key="3">
    <citation type="submission" date="2025-09" db="UniProtKB">
        <authorList>
            <consortium name="Ensembl"/>
        </authorList>
    </citation>
    <scope>IDENTIFICATION</scope>
</reference>
<evidence type="ECO:0000256" key="1">
    <source>
        <dbReference type="SAM" id="MobiDB-lite"/>
    </source>
</evidence>
<reference evidence="2 3" key="1">
    <citation type="journal article" date="2007" name="Nature">
        <title>Genome of the marsupial Monodelphis domestica reveals innovation in non-coding sequences.</title>
        <authorList>
            <person name="Mikkelsen T.S."/>
            <person name="Wakefield M.J."/>
            <person name="Aken B."/>
            <person name="Amemiya C.T."/>
            <person name="Chang J.L."/>
            <person name="Duke S."/>
            <person name="Garber M."/>
            <person name="Gentles A.J."/>
            <person name="Goodstadt L."/>
            <person name="Heger A."/>
            <person name="Jurka J."/>
            <person name="Kamal M."/>
            <person name="Mauceli E."/>
            <person name="Searle S.M."/>
            <person name="Sharpe T."/>
            <person name="Baker M.L."/>
            <person name="Batzer M.A."/>
            <person name="Benos P.V."/>
            <person name="Belov K."/>
            <person name="Clamp M."/>
            <person name="Cook A."/>
            <person name="Cuff J."/>
            <person name="Das R."/>
            <person name="Davidow L."/>
            <person name="Deakin J.E."/>
            <person name="Fazzari M.J."/>
            <person name="Glass J.L."/>
            <person name="Grabherr M."/>
            <person name="Greally J.M."/>
            <person name="Gu W."/>
            <person name="Hore T.A."/>
            <person name="Huttley G.A."/>
            <person name="Kleber M."/>
            <person name="Jirtle R.L."/>
            <person name="Koina E."/>
            <person name="Lee J.T."/>
            <person name="Mahony S."/>
            <person name="Marra M.A."/>
            <person name="Miller R.D."/>
            <person name="Nicholls R.D."/>
            <person name="Oda M."/>
            <person name="Papenfuss A.T."/>
            <person name="Parra Z.E."/>
            <person name="Pollock D.D."/>
            <person name="Ray D.A."/>
            <person name="Schein J.E."/>
            <person name="Speed T.P."/>
            <person name="Thompson K."/>
            <person name="VandeBerg J.L."/>
            <person name="Wade C.M."/>
            <person name="Walker J.A."/>
            <person name="Waters P.D."/>
            <person name="Webber C."/>
            <person name="Weidman J.R."/>
            <person name="Xie X."/>
            <person name="Zody M.C."/>
            <person name="Baldwin J."/>
            <person name="Abdouelleil A."/>
            <person name="Abdulkadir J."/>
            <person name="Abebe A."/>
            <person name="Abera B."/>
            <person name="Abreu J."/>
            <person name="Acer S.C."/>
            <person name="Aftuck L."/>
            <person name="Alexander A."/>
            <person name="An P."/>
            <person name="Anderson E."/>
            <person name="Anderson S."/>
            <person name="Arachi H."/>
            <person name="Azer M."/>
            <person name="Bachantsang P."/>
            <person name="Barry A."/>
            <person name="Bayul T."/>
            <person name="Berlin A."/>
            <person name="Bessette D."/>
            <person name="Bloom T."/>
            <person name="Bloom T."/>
            <person name="Boguslavskiy L."/>
            <person name="Bonnet C."/>
            <person name="Boukhgalter B."/>
            <person name="Bourzgui I."/>
            <person name="Brown A."/>
            <person name="Cahill P."/>
            <person name="Channer S."/>
            <person name="Cheshatsang Y."/>
            <person name="Chuda L."/>
            <person name="Citroen M."/>
            <person name="Collymore A."/>
            <person name="Cooke P."/>
            <person name="Costello M."/>
            <person name="D'Aco K."/>
            <person name="Daza R."/>
            <person name="De Haan G."/>
            <person name="DeGray S."/>
            <person name="DeMaso C."/>
            <person name="Dhargay N."/>
            <person name="Dooley K."/>
            <person name="Dooley E."/>
            <person name="Doricent M."/>
            <person name="Dorje P."/>
            <person name="Dorjee K."/>
            <person name="Dupes A."/>
            <person name="Elong R."/>
            <person name="Falk J."/>
            <person name="Farina A."/>
            <person name="Faro S."/>
            <person name="Ferguson D."/>
            <person name="Fisher S."/>
            <person name="Foley C.D."/>
            <person name="Franke A."/>
            <person name="Friedrich D."/>
            <person name="Gadbois L."/>
            <person name="Gearin G."/>
            <person name="Gearin C.R."/>
            <person name="Giannoukos G."/>
            <person name="Goode T."/>
            <person name="Graham J."/>
            <person name="Grandbois E."/>
            <person name="Grewal S."/>
            <person name="Gyaltsen K."/>
            <person name="Hafez N."/>
            <person name="Hagos B."/>
            <person name="Hall J."/>
            <person name="Henson C."/>
            <person name="Hollinger A."/>
            <person name="Honan T."/>
            <person name="Huard M.D."/>
            <person name="Hughes L."/>
            <person name="Hurhula B."/>
            <person name="Husby M.E."/>
            <person name="Kamat A."/>
            <person name="Kanga B."/>
            <person name="Kashin S."/>
            <person name="Khazanovich D."/>
            <person name="Kisner P."/>
            <person name="Lance K."/>
            <person name="Lara M."/>
            <person name="Lee W."/>
            <person name="Lennon N."/>
            <person name="Letendre F."/>
            <person name="LeVine R."/>
            <person name="Lipovsky A."/>
            <person name="Liu X."/>
            <person name="Liu J."/>
            <person name="Liu S."/>
            <person name="Lokyitsang T."/>
            <person name="Lokyitsang Y."/>
            <person name="Lubonja R."/>
            <person name="Lui A."/>
            <person name="MacDonald P."/>
            <person name="Magnisalis V."/>
            <person name="Maru K."/>
            <person name="Matthews C."/>
            <person name="McCusker W."/>
            <person name="McDonough S."/>
            <person name="Mehta T."/>
            <person name="Meldrim J."/>
            <person name="Meneus L."/>
            <person name="Mihai O."/>
            <person name="Mihalev A."/>
            <person name="Mihova T."/>
            <person name="Mittelman R."/>
            <person name="Mlenga V."/>
            <person name="Montmayeur A."/>
            <person name="Mulrain L."/>
            <person name="Navidi A."/>
            <person name="Naylor J."/>
            <person name="Negash T."/>
            <person name="Nguyen T."/>
            <person name="Nguyen N."/>
            <person name="Nicol R."/>
            <person name="Norbu C."/>
            <person name="Norbu N."/>
            <person name="Novod N."/>
            <person name="O'Neill B."/>
            <person name="Osman S."/>
            <person name="Markiewicz E."/>
            <person name="Oyono O.L."/>
            <person name="Patti C."/>
            <person name="Phunkhang P."/>
            <person name="Pierre F."/>
            <person name="Priest M."/>
            <person name="Raghuraman S."/>
            <person name="Rege F."/>
            <person name="Reyes R."/>
            <person name="Rise C."/>
            <person name="Rogov P."/>
            <person name="Ross K."/>
            <person name="Ryan E."/>
            <person name="Settipalli S."/>
            <person name="Shea T."/>
            <person name="Sherpa N."/>
            <person name="Shi L."/>
            <person name="Shih D."/>
            <person name="Sparrow T."/>
            <person name="Spaulding J."/>
            <person name="Stalker J."/>
            <person name="Stange-Thomann N."/>
            <person name="Stavropoulos S."/>
            <person name="Stone C."/>
            <person name="Strader C."/>
            <person name="Tesfaye S."/>
            <person name="Thomson T."/>
            <person name="Thoulutsang Y."/>
            <person name="Thoulutsang D."/>
            <person name="Topham K."/>
            <person name="Topping I."/>
            <person name="Tsamla T."/>
            <person name="Vassiliev H."/>
            <person name="Vo A."/>
            <person name="Wangchuk T."/>
            <person name="Wangdi T."/>
            <person name="Weiand M."/>
            <person name="Wilkinson J."/>
            <person name="Wilson A."/>
            <person name="Yadav S."/>
            <person name="Young G."/>
            <person name="Yu Q."/>
            <person name="Zembek L."/>
            <person name="Zhong D."/>
            <person name="Zimmer A."/>
            <person name="Zwirko Z."/>
            <person name="Jaffe D.B."/>
            <person name="Alvarez P."/>
            <person name="Brockman W."/>
            <person name="Butler J."/>
            <person name="Chin C."/>
            <person name="Gnerre S."/>
            <person name="MacCallum I."/>
            <person name="Graves J.A."/>
            <person name="Ponting C.P."/>
            <person name="Breen M."/>
            <person name="Samollow P.B."/>
            <person name="Lander E.S."/>
            <person name="Lindblad-Toh K."/>
        </authorList>
    </citation>
    <scope>NUCLEOTIDE SEQUENCE [LARGE SCALE GENOMIC DNA]</scope>
</reference>
<dbReference type="Proteomes" id="UP000002280">
    <property type="component" value="Chromosome 1"/>
</dbReference>